<dbReference type="InterPro" id="IPR049452">
    <property type="entry name" value="Anoctamin_TM"/>
</dbReference>
<dbReference type="OMA" id="YENHRTA"/>
<dbReference type="EMBL" id="BEZZ01000326">
    <property type="protein sequence ID" value="GCC30813.1"/>
    <property type="molecule type" value="Genomic_DNA"/>
</dbReference>
<evidence type="ECO:0000313" key="8">
    <source>
        <dbReference type="EMBL" id="GCC30813.1"/>
    </source>
</evidence>
<evidence type="ECO:0000256" key="6">
    <source>
        <dbReference type="RuleBase" id="RU280814"/>
    </source>
</evidence>
<organism evidence="8 9">
    <name type="scientific">Chiloscyllium punctatum</name>
    <name type="common">Brownbanded bambooshark</name>
    <name type="synonym">Hemiscyllium punctatum</name>
    <dbReference type="NCBI Taxonomy" id="137246"/>
    <lineage>
        <taxon>Eukaryota</taxon>
        <taxon>Metazoa</taxon>
        <taxon>Chordata</taxon>
        <taxon>Craniata</taxon>
        <taxon>Vertebrata</taxon>
        <taxon>Chondrichthyes</taxon>
        <taxon>Elasmobranchii</taxon>
        <taxon>Galeomorphii</taxon>
        <taxon>Galeoidea</taxon>
        <taxon>Orectolobiformes</taxon>
        <taxon>Hemiscylliidae</taxon>
        <taxon>Chiloscyllium</taxon>
    </lineage>
</organism>
<dbReference type="STRING" id="137246.A0A401SK94"/>
<dbReference type="Pfam" id="PF04547">
    <property type="entry name" value="Anoctamin"/>
    <property type="match status" value="1"/>
</dbReference>
<dbReference type="InterPro" id="IPR007632">
    <property type="entry name" value="Anoctamin"/>
</dbReference>
<evidence type="ECO:0000256" key="5">
    <source>
        <dbReference type="ARBA" id="ARBA00023136"/>
    </source>
</evidence>
<feature type="transmembrane region" description="Helical" evidence="6">
    <location>
        <begin position="350"/>
        <end position="375"/>
    </location>
</feature>
<feature type="transmembrane region" description="Helical" evidence="6">
    <location>
        <begin position="395"/>
        <end position="416"/>
    </location>
</feature>
<gene>
    <name evidence="8" type="ORF">chiPu_0009267</name>
</gene>
<sequence>MTGCLNDVGEERDVIDSWGWSLFTGCVRALAEALRPSEIESAARMKRKGSVSEDVEFTFTPLVILELAKDTPEETTEWLLQKIKDGKHLSGAHLSIRPLEENSKVYVIGASWRRLLLGAESLGFIKEFQDGSMRVFTYNNREDYKHFTDDDSDFLTMAEKQYIIKRELENLRAVNETMVPGHPQAKLYPGKSIFRRLQTSGILIQLYPLHEPAELKKLSFIWYRQVKFSFQPLDEIQKYFGQSIVLYFAFLEYFTFALFPMAVIGVPYYIFAWEDYDKYIVFATFNLVWSTIVLEVWKRWCSRLSYKWGTLTMKREFEEPRPGFHGTLGVNPATGRKEPVYPSYRRQLRIYLVSVPFVCFSLYICIVVMMIYFGMEDLVLAYNEEAQSMFSSSLLYLPSVVYALVIEIMNRIYRYAATFLTSWENHRLESSYQNHLVLKVLVFNFVNCFASLFYIAFILQDMKLLRQNLAALLITSQIINQFVESLFPYCLQKHRKKIIKQKLSISTEEKELPLTDQVKLEGKMDTFLGTFDDYLELFQQFGYVSLFSCVYPLAAILAVLNNITEVFSDALKMCRVFKRPFSQPGSDIGVWLLAFETMGVISVMTNCALIGMSPQVKSFFQGKSIELVLLIVAVEHVLLGLKFILAFAISDIPRDIRNKVARLEFESMEALKQKQMKEADESLKKEQQKMK</sequence>
<dbReference type="PANTHER" id="PTHR12308">
    <property type="entry name" value="ANOCTAMIN"/>
    <property type="match status" value="1"/>
</dbReference>
<comment type="caution">
    <text evidence="8">The sequence shown here is derived from an EMBL/GenBank/DDBJ whole genome shotgun (WGS) entry which is preliminary data.</text>
</comment>
<evidence type="ECO:0000256" key="3">
    <source>
        <dbReference type="ARBA" id="ARBA00022692"/>
    </source>
</evidence>
<keyword evidence="4 6" id="KW-1133">Transmembrane helix</keyword>
<evidence type="ECO:0000259" key="7">
    <source>
        <dbReference type="Pfam" id="PF04547"/>
    </source>
</evidence>
<proteinExistence type="inferred from homology"/>
<evidence type="ECO:0000256" key="1">
    <source>
        <dbReference type="ARBA" id="ARBA00004141"/>
    </source>
</evidence>
<feature type="transmembrane region" description="Helical" evidence="6">
    <location>
        <begin position="244"/>
        <end position="273"/>
    </location>
</feature>
<feature type="transmembrane region" description="Helical" evidence="6">
    <location>
        <begin position="588"/>
        <end position="612"/>
    </location>
</feature>
<feature type="transmembrane region" description="Helical" evidence="6">
    <location>
        <begin position="624"/>
        <end position="649"/>
    </location>
</feature>
<feature type="transmembrane region" description="Helical" evidence="6">
    <location>
        <begin position="541"/>
        <end position="563"/>
    </location>
</feature>
<dbReference type="PANTHER" id="PTHR12308:SF40">
    <property type="entry name" value="ANOCTAMIN-10"/>
    <property type="match status" value="1"/>
</dbReference>
<dbReference type="AlphaFoldDB" id="A0A401SK94"/>
<dbReference type="GO" id="GO:0005886">
    <property type="term" value="C:plasma membrane"/>
    <property type="evidence" value="ECO:0007669"/>
    <property type="project" value="TreeGrafter"/>
</dbReference>
<accession>A0A401SK94</accession>
<feature type="transmembrane region" description="Helical" evidence="6">
    <location>
        <begin position="436"/>
        <end position="457"/>
    </location>
</feature>
<feature type="domain" description="Anoctamin transmembrane" evidence="7">
    <location>
        <begin position="236"/>
        <end position="662"/>
    </location>
</feature>
<evidence type="ECO:0000256" key="2">
    <source>
        <dbReference type="ARBA" id="ARBA00009671"/>
    </source>
</evidence>
<keyword evidence="9" id="KW-1185">Reference proteome</keyword>
<evidence type="ECO:0000313" key="9">
    <source>
        <dbReference type="Proteomes" id="UP000287033"/>
    </source>
</evidence>
<dbReference type="OrthoDB" id="296386at2759"/>
<dbReference type="Proteomes" id="UP000287033">
    <property type="component" value="Unassembled WGS sequence"/>
</dbReference>
<comment type="subcellular location">
    <subcellularLocation>
        <location evidence="1 6">Membrane</location>
        <topology evidence="1 6">Multi-pass membrane protein</topology>
    </subcellularLocation>
</comment>
<evidence type="ECO:0000256" key="4">
    <source>
        <dbReference type="ARBA" id="ARBA00022989"/>
    </source>
</evidence>
<protein>
    <recommendedName>
        <fullName evidence="6">Anoctamin</fullName>
    </recommendedName>
</protein>
<dbReference type="GO" id="GO:0005254">
    <property type="term" value="F:chloride channel activity"/>
    <property type="evidence" value="ECO:0007669"/>
    <property type="project" value="TreeGrafter"/>
</dbReference>
<keyword evidence="3 6" id="KW-0812">Transmembrane</keyword>
<comment type="similarity">
    <text evidence="2 6">Belongs to the anoctamin family.</text>
</comment>
<feature type="transmembrane region" description="Helical" evidence="6">
    <location>
        <begin position="279"/>
        <end position="297"/>
    </location>
</feature>
<keyword evidence="5 6" id="KW-0472">Membrane</keyword>
<name>A0A401SK94_CHIPU</name>
<reference evidence="8 9" key="1">
    <citation type="journal article" date="2018" name="Nat. Ecol. Evol.">
        <title>Shark genomes provide insights into elasmobranch evolution and the origin of vertebrates.</title>
        <authorList>
            <person name="Hara Y"/>
            <person name="Yamaguchi K"/>
            <person name="Onimaru K"/>
            <person name="Kadota M"/>
            <person name="Koyanagi M"/>
            <person name="Keeley SD"/>
            <person name="Tatsumi K"/>
            <person name="Tanaka K"/>
            <person name="Motone F"/>
            <person name="Kageyama Y"/>
            <person name="Nozu R"/>
            <person name="Adachi N"/>
            <person name="Nishimura O"/>
            <person name="Nakagawa R"/>
            <person name="Tanegashima C"/>
            <person name="Kiyatake I"/>
            <person name="Matsumoto R"/>
            <person name="Murakumo K"/>
            <person name="Nishida K"/>
            <person name="Terakita A"/>
            <person name="Kuratani S"/>
            <person name="Sato K"/>
            <person name="Hyodo S Kuraku.S."/>
        </authorList>
    </citation>
    <scope>NUCLEOTIDE SEQUENCE [LARGE SCALE GENOMIC DNA]</scope>
</reference>